<reference evidence="2 3" key="1">
    <citation type="submission" date="2024-05" db="EMBL/GenBank/DDBJ databases">
        <title>Roseateles sp. 2.12 16S ribosomal RNA gene Genome sequencing and assembly.</title>
        <authorList>
            <person name="Woo H."/>
        </authorList>
    </citation>
    <scope>NUCLEOTIDE SEQUENCE [LARGE SCALE GENOMIC DNA]</scope>
    <source>
        <strain evidence="2 3">2.12</strain>
    </source>
</reference>
<organism evidence="2 3">
    <name type="scientific">Roseateles flavus</name>
    <dbReference type="NCBI Taxonomy" id="3149041"/>
    <lineage>
        <taxon>Bacteria</taxon>
        <taxon>Pseudomonadati</taxon>
        <taxon>Pseudomonadota</taxon>
        <taxon>Betaproteobacteria</taxon>
        <taxon>Burkholderiales</taxon>
        <taxon>Sphaerotilaceae</taxon>
        <taxon>Roseateles</taxon>
    </lineage>
</organism>
<evidence type="ECO:0000313" key="2">
    <source>
        <dbReference type="EMBL" id="MEO3712365.1"/>
    </source>
</evidence>
<feature type="transmembrane region" description="Helical" evidence="1">
    <location>
        <begin position="6"/>
        <end position="39"/>
    </location>
</feature>
<evidence type="ECO:0000313" key="3">
    <source>
        <dbReference type="Proteomes" id="UP001462640"/>
    </source>
</evidence>
<name>A0ABV0GBD4_9BURK</name>
<evidence type="ECO:0000256" key="1">
    <source>
        <dbReference type="SAM" id="Phobius"/>
    </source>
</evidence>
<dbReference type="EMBL" id="JBDPZC010000002">
    <property type="protein sequence ID" value="MEO3712365.1"/>
    <property type="molecule type" value="Genomic_DNA"/>
</dbReference>
<protein>
    <recommendedName>
        <fullName evidence="4">Glycerate kinase</fullName>
    </recommendedName>
</protein>
<keyword evidence="1" id="KW-0812">Transmembrane</keyword>
<keyword evidence="3" id="KW-1185">Reference proteome</keyword>
<keyword evidence="1" id="KW-1133">Transmembrane helix</keyword>
<accession>A0ABV0GBD4</accession>
<proteinExistence type="predicted"/>
<gene>
    <name evidence="2" type="ORF">ABDJ40_06230</name>
</gene>
<sequence>MNAWIGSALALAALVMGGVLMGWQGVILALTVIVFWLLLQFSRLMRVMQAANGAPLGRIDSAVMVQSRLHEGMKLVDVLPLTRSLGAKVEGREEAWAWTDAGGIRLVLQFSQGALQQWELLRPPEQGTPAGDAGSGAT</sequence>
<dbReference type="RefSeq" id="WP_347607614.1">
    <property type="nucleotide sequence ID" value="NZ_JBDPZC010000002.1"/>
</dbReference>
<evidence type="ECO:0008006" key="4">
    <source>
        <dbReference type="Google" id="ProtNLM"/>
    </source>
</evidence>
<keyword evidence="1" id="KW-0472">Membrane</keyword>
<comment type="caution">
    <text evidence="2">The sequence shown here is derived from an EMBL/GenBank/DDBJ whole genome shotgun (WGS) entry which is preliminary data.</text>
</comment>
<dbReference type="Proteomes" id="UP001462640">
    <property type="component" value="Unassembled WGS sequence"/>
</dbReference>